<dbReference type="InterPro" id="IPR010982">
    <property type="entry name" value="Lambda_DNA-bd_dom_sf"/>
</dbReference>
<accession>A0ABT6UTV8</accession>
<evidence type="ECO:0000313" key="1">
    <source>
        <dbReference type="EMBL" id="MDI5886145.1"/>
    </source>
</evidence>
<evidence type="ECO:0000313" key="2">
    <source>
        <dbReference type="Proteomes" id="UP001229025"/>
    </source>
</evidence>
<dbReference type="EMBL" id="JASCSA010000032">
    <property type="protein sequence ID" value="MDI5886145.1"/>
    <property type="molecule type" value="Genomic_DNA"/>
</dbReference>
<reference evidence="2" key="1">
    <citation type="submission" date="2023-07" db="EMBL/GenBank/DDBJ databases">
        <title>Genome-based characterization of strain KMM 296 and proposal for reclassification of Cobetia litoralis and Cobetia pacifica, and emended description of the species Cobetia amphilecti and Cobetia marina.</title>
        <authorList>
            <person name="Balabanova L."/>
            <person name="Nedashkovskaya O."/>
        </authorList>
    </citation>
    <scope>NUCLEOTIDE SEQUENCE [LARGE SCALE GENOMIC DNA]</scope>
    <source>
        <strain evidence="2">NRIC 0815</strain>
    </source>
</reference>
<protein>
    <submittedName>
        <fullName evidence="1">DNA-binding protein</fullName>
    </submittedName>
</protein>
<dbReference type="Gene3D" id="1.10.260.40">
    <property type="entry name" value="lambda repressor-like DNA-binding domains"/>
    <property type="match status" value="1"/>
</dbReference>
<comment type="caution">
    <text evidence="1">The sequence shown here is derived from an EMBL/GenBank/DDBJ whole genome shotgun (WGS) entry which is preliminary data.</text>
</comment>
<organism evidence="1 2">
    <name type="scientific">Cobetia amphilecti</name>
    <dbReference type="NCBI Taxonomy" id="1055104"/>
    <lineage>
        <taxon>Bacteria</taxon>
        <taxon>Pseudomonadati</taxon>
        <taxon>Pseudomonadota</taxon>
        <taxon>Gammaproteobacteria</taxon>
        <taxon>Oceanospirillales</taxon>
        <taxon>Halomonadaceae</taxon>
        <taxon>Cobetia</taxon>
    </lineage>
</organism>
<gene>
    <name evidence="1" type="ORF">QLT01_17515</name>
</gene>
<keyword evidence="1" id="KW-0238">DNA-binding</keyword>
<proteinExistence type="predicted"/>
<dbReference type="GO" id="GO:0003677">
    <property type="term" value="F:DNA binding"/>
    <property type="evidence" value="ECO:0007669"/>
    <property type="project" value="UniProtKB-KW"/>
</dbReference>
<keyword evidence="2" id="KW-1185">Reference proteome</keyword>
<dbReference type="Proteomes" id="UP001229025">
    <property type="component" value="Unassembled WGS sequence"/>
</dbReference>
<name>A0ABT6UTV8_9GAMM</name>
<sequence length="90" mass="9971">MSIMYFWYIFKGKQMNSLRELVEQAGGVGAVSKACGVSIRAVYKWIERGCLPRTEYTGETSHAEAIAGLSPAVVEASEIRNRFMPSKHTA</sequence>
<dbReference type="RefSeq" id="WP_284727668.1">
    <property type="nucleotide sequence ID" value="NZ_JASCSA010000032.1"/>
</dbReference>